<reference evidence="1" key="1">
    <citation type="submission" date="2020-04" db="EMBL/GenBank/DDBJ databases">
        <authorList>
            <person name="Alioto T."/>
            <person name="Alioto T."/>
            <person name="Gomez Garrido J."/>
        </authorList>
    </citation>
    <scope>NUCLEOTIDE SEQUENCE</scope>
    <source>
        <strain evidence="1">A484AB</strain>
    </source>
</reference>
<dbReference type="Pfam" id="PF15075">
    <property type="entry name" value="SPMAP1-like"/>
    <property type="match status" value="1"/>
</dbReference>
<dbReference type="PANTHER" id="PTHR34221:SF4">
    <property type="entry name" value="CHROMOSOME LG9 OPEN READING FRAME, HUMAN C17ORF98"/>
    <property type="match status" value="1"/>
</dbReference>
<proteinExistence type="predicted"/>
<evidence type="ECO:0000313" key="2">
    <source>
        <dbReference type="Proteomes" id="UP001152795"/>
    </source>
</evidence>
<sequence length="175" mass="19675">MPLSTPKYQLARCVKYGPPERSEAELRKLEKSFVLDCVFVGTLSDDSGRANPKMATAIPPYNGQRDKFARGYFECPTIQKVLKKTGQDVNQGDSLCGKQMDRFYITGSMGTNIHLRNQNGAGNSQEVIRGHSMFMESPKPIIGYHGLYGFRRNTPWLRQKPSVFLGKVDNRSLVP</sequence>
<dbReference type="AlphaFoldDB" id="A0A7D9D738"/>
<organism evidence="1 2">
    <name type="scientific">Paramuricea clavata</name>
    <name type="common">Red gorgonian</name>
    <name type="synonym">Violescent sea-whip</name>
    <dbReference type="NCBI Taxonomy" id="317549"/>
    <lineage>
        <taxon>Eukaryota</taxon>
        <taxon>Metazoa</taxon>
        <taxon>Cnidaria</taxon>
        <taxon>Anthozoa</taxon>
        <taxon>Octocorallia</taxon>
        <taxon>Malacalcyonacea</taxon>
        <taxon>Plexauridae</taxon>
        <taxon>Paramuricea</taxon>
    </lineage>
</organism>
<dbReference type="EMBL" id="CACRXK020000065">
    <property type="protein sequence ID" value="CAB3977731.1"/>
    <property type="molecule type" value="Genomic_DNA"/>
</dbReference>
<keyword evidence="2" id="KW-1185">Reference proteome</keyword>
<dbReference type="PANTHER" id="PTHR34221">
    <property type="entry name" value="HYPOTHETICAL PROTEIN LOC691189"/>
    <property type="match status" value="1"/>
</dbReference>
<dbReference type="OrthoDB" id="9935043at2759"/>
<protein>
    <submittedName>
        <fullName evidence="1">Uncharacterized protein</fullName>
    </submittedName>
</protein>
<dbReference type="Proteomes" id="UP001152795">
    <property type="component" value="Unassembled WGS sequence"/>
</dbReference>
<accession>A0A7D9D738</accession>
<dbReference type="InterPro" id="IPR028027">
    <property type="entry name" value="SPMAP1"/>
</dbReference>
<gene>
    <name evidence="1" type="ORF">PACLA_8A081487</name>
</gene>
<evidence type="ECO:0000313" key="1">
    <source>
        <dbReference type="EMBL" id="CAB3977731.1"/>
    </source>
</evidence>
<comment type="caution">
    <text evidence="1">The sequence shown here is derived from an EMBL/GenBank/DDBJ whole genome shotgun (WGS) entry which is preliminary data.</text>
</comment>
<name>A0A7D9D738_PARCT</name>